<dbReference type="InterPro" id="IPR027396">
    <property type="entry name" value="DsrEFH-like"/>
</dbReference>
<gene>
    <name evidence="1" type="ORF">GCM10007383_28960</name>
</gene>
<keyword evidence="2" id="KW-1185">Reference proteome</keyword>
<name>A0A918J143_9FLAO</name>
<dbReference type="SUPFAM" id="SSF75169">
    <property type="entry name" value="DsrEFH-like"/>
    <property type="match status" value="1"/>
</dbReference>
<reference evidence="1" key="1">
    <citation type="journal article" date="2014" name="Int. J. Syst. Evol. Microbiol.">
        <title>Complete genome sequence of Corynebacterium casei LMG S-19264T (=DSM 44701T), isolated from a smear-ripened cheese.</title>
        <authorList>
            <consortium name="US DOE Joint Genome Institute (JGI-PGF)"/>
            <person name="Walter F."/>
            <person name="Albersmeier A."/>
            <person name="Kalinowski J."/>
            <person name="Ruckert C."/>
        </authorList>
    </citation>
    <scope>NUCLEOTIDE SEQUENCE</scope>
    <source>
        <strain evidence="1">KCTC 12113</strain>
    </source>
</reference>
<proteinExistence type="predicted"/>
<dbReference type="Proteomes" id="UP000634668">
    <property type="component" value="Unassembled WGS sequence"/>
</dbReference>
<dbReference type="InterPro" id="IPR003787">
    <property type="entry name" value="Sulphur_relay_DsrE/F-like"/>
</dbReference>
<reference evidence="1" key="2">
    <citation type="submission" date="2020-09" db="EMBL/GenBank/DDBJ databases">
        <authorList>
            <person name="Sun Q."/>
            <person name="Kim S."/>
        </authorList>
    </citation>
    <scope>NUCLEOTIDE SEQUENCE</scope>
    <source>
        <strain evidence="1">KCTC 12113</strain>
    </source>
</reference>
<dbReference type="AlphaFoldDB" id="A0A918J143"/>
<evidence type="ECO:0000313" key="2">
    <source>
        <dbReference type="Proteomes" id="UP000634668"/>
    </source>
</evidence>
<accession>A0A918J143</accession>
<organism evidence="1 2">
    <name type="scientific">Arenibacter certesii</name>
    <dbReference type="NCBI Taxonomy" id="228955"/>
    <lineage>
        <taxon>Bacteria</taxon>
        <taxon>Pseudomonadati</taxon>
        <taxon>Bacteroidota</taxon>
        <taxon>Flavobacteriia</taxon>
        <taxon>Flavobacteriales</taxon>
        <taxon>Flavobacteriaceae</taxon>
        <taxon>Arenibacter</taxon>
    </lineage>
</organism>
<dbReference type="Gene3D" id="3.40.1260.10">
    <property type="entry name" value="DsrEFH-like"/>
    <property type="match status" value="1"/>
</dbReference>
<evidence type="ECO:0000313" key="1">
    <source>
        <dbReference type="EMBL" id="GGW42581.1"/>
    </source>
</evidence>
<protein>
    <recommendedName>
        <fullName evidence="3">Sulfur reduction protein DsrE</fullName>
    </recommendedName>
</protein>
<dbReference type="Pfam" id="PF02635">
    <property type="entry name" value="DsrE"/>
    <property type="match status" value="1"/>
</dbReference>
<comment type="caution">
    <text evidence="1">The sequence shown here is derived from an EMBL/GenBank/DDBJ whole genome shotgun (WGS) entry which is preliminary data.</text>
</comment>
<dbReference type="EMBL" id="BMWP01000022">
    <property type="protein sequence ID" value="GGW42581.1"/>
    <property type="molecule type" value="Genomic_DNA"/>
</dbReference>
<dbReference type="RefSeq" id="WP_026813952.1">
    <property type="nucleotide sequence ID" value="NZ_BMWP01000022.1"/>
</dbReference>
<sequence>MKTTFLRTSILILTFILGGTINAQEKKTNHYAVMTTKIQQLKPITLASASLLEEDGDLFGSFETIIYGKEVTSLTDKKLMEPYLKMAKEAKVTLVVCKMALNKFQVSEKDIPKEFKVVPNAFTYYLQLQKKGVMGLSL</sequence>
<evidence type="ECO:0008006" key="3">
    <source>
        <dbReference type="Google" id="ProtNLM"/>
    </source>
</evidence>